<feature type="compositionally biased region" description="Basic and acidic residues" evidence="18">
    <location>
        <begin position="910"/>
        <end position="919"/>
    </location>
</feature>
<keyword evidence="8 17" id="KW-0728">SH3 domain</keyword>
<dbReference type="GO" id="GO:0005509">
    <property type="term" value="F:calcium ion binding"/>
    <property type="evidence" value="ECO:0007669"/>
    <property type="project" value="InterPro"/>
</dbReference>
<feature type="compositionally biased region" description="Low complexity" evidence="18">
    <location>
        <begin position="76"/>
        <end position="104"/>
    </location>
</feature>
<evidence type="ECO:0000256" key="10">
    <source>
        <dbReference type="ARBA" id="ARBA00022583"/>
    </source>
</evidence>
<feature type="compositionally biased region" description="Polar residues" evidence="18">
    <location>
        <begin position="61"/>
        <end position="75"/>
    </location>
</feature>
<evidence type="ECO:0000256" key="2">
    <source>
        <dbReference type="ARBA" id="ARBA00004134"/>
    </source>
</evidence>
<dbReference type="OrthoDB" id="1716625at2759"/>
<dbReference type="GO" id="GO:0005886">
    <property type="term" value="C:plasma membrane"/>
    <property type="evidence" value="ECO:0007669"/>
    <property type="project" value="TreeGrafter"/>
</dbReference>
<dbReference type="GO" id="GO:0016197">
    <property type="term" value="P:endosomal transport"/>
    <property type="evidence" value="ECO:0007669"/>
    <property type="project" value="TreeGrafter"/>
</dbReference>
<evidence type="ECO:0000256" key="13">
    <source>
        <dbReference type="ARBA" id="ARBA00023054"/>
    </source>
</evidence>
<keyword evidence="11" id="KW-0677">Repeat</keyword>
<keyword evidence="24" id="KW-1185">Reference proteome</keyword>
<comment type="subunit">
    <text evidence="5">Component of the PAN1 actin cytoskeleton-regulatory complex.</text>
</comment>
<dbReference type="Pfam" id="PF12763">
    <property type="entry name" value="EH"/>
    <property type="match status" value="1"/>
</dbReference>
<evidence type="ECO:0000256" key="6">
    <source>
        <dbReference type="ARBA" id="ARBA00015110"/>
    </source>
</evidence>
<keyword evidence="14" id="KW-0472">Membrane</keyword>
<sequence>MQQQPTGMGMGMGMGMLPQRTGFPSMQQQPQPQQPQQQQQRPTPTPNAGGGGGGYSFLSAPPSSSQFNPSGLSSQPTGFSSSGMGMGMQPQQTGFQSRLSSQPTGYGGMGGGGGLQSQPTGYGGMGGGGLGGGLQAQPTGMPHDPRLQMMAASFMPSNISSPFTSTGHPSFASPLSQPLPQTFQSLLSNPSITTPKVPWTLSRQEKKDYDQIFRAWTGGEGGGYIEGSMAGEVFGQSGLGREDLMKIWNLSDINNRGKLNLPEFHVAMGLIYRALNGNDIPETLPAEMIPPSMRDIDSTVDFVKDLLKNDNSARASPSIDLPGTFSAQRGGKQPAKDASVYKHDDSRATGYKSSARHLDRKQVRYEGEDKDEELGSIRRDLENSSKVLDRTAANFAERTEEDERLEQELDDLKYRVRRVKDDIEYVSRGKRTDDKDEERRKLERELLHLMHERLPEVEKKIEEREDRKRQEARDGIRARDKRNETYGRYRDRDYDRERDYERRDRFDDDRYRRGSRDNSRERRGSRGEYDSYSSRRPISPPPRDRTPPATPAAPRDAVHSPPPAPPAPTSARAAVPSTKSMTPEERTAFIRQQAQERLAARMRALGMAAPEDTPSSSVDQSVEDRLAREKKEAEEKAKQAEKQQEEREAARKARLQQAGGGAPEPPAAPSSVPTPPTPLKSAMKKAPAPPPPKPRAAPSSSAVPKAAPPAPAPPKEDPADAELRAQEQAHQKAMEERRARLKRMQEEEEEAQRAEEAIMQRRQAQQKAETPVASPPAVMSPPVTQTASSTNPFHRLGGGASAAVSSPSPAAPAAPNGGGGGFNPFFRPPATQKPVETPKSASPAPVEDESAPPPPPPPAPAPPAFTPQSSSPAPFSQPQARKAPVHDDEEWDVIDEKDNDSDSSDDDDYAGSRKQREAIARSLFGGAGSRDTSKPSSPAPVANKAALSKLGGGDPADRGGLLSAIKMGAGLRKAVTNDRSASAISGKVVGDAAPPPHISLTPQEPVARSMPVEDDSDRQQKANHRQSVDWYSGLAADAGPQAVAEPSPMPSVAEDEEPPMEQPAQNTSKGDDDDELAEFDMATTIRVRSVFPYEGQRDVDLSFKENMVLMAHPAKDSSSPWWYGMLLQEGKSGWFPNNYVEEIKPRQAQASFPYMGNSDEELPFAEGDKLTVVDTSDNDWWKVEKDGMIFIAPAAYLELLS</sequence>
<feature type="compositionally biased region" description="Low complexity" evidence="18">
    <location>
        <begin position="696"/>
        <end position="705"/>
    </location>
</feature>
<evidence type="ECO:0000256" key="17">
    <source>
        <dbReference type="PROSITE-ProRule" id="PRU00192"/>
    </source>
</evidence>
<dbReference type="InterPro" id="IPR002048">
    <property type="entry name" value="EF_hand_dom"/>
</dbReference>
<evidence type="ECO:0000313" key="23">
    <source>
        <dbReference type="EMBL" id="KAG7528642.1"/>
    </source>
</evidence>
<feature type="region of interest" description="Disordered" evidence="18">
    <location>
        <begin position="448"/>
        <end position="961"/>
    </location>
</feature>
<feature type="region of interest" description="Disordered" evidence="18">
    <location>
        <begin position="1"/>
        <end position="117"/>
    </location>
</feature>
<dbReference type="InterPro" id="IPR036028">
    <property type="entry name" value="SH3-like_dom_sf"/>
</dbReference>
<feature type="compositionally biased region" description="Basic and acidic residues" evidence="18">
    <location>
        <begin position="622"/>
        <end position="651"/>
    </location>
</feature>
<feature type="compositionally biased region" description="Gly residues" evidence="18">
    <location>
        <begin position="105"/>
        <end position="117"/>
    </location>
</feature>
<evidence type="ECO:0000256" key="14">
    <source>
        <dbReference type="ARBA" id="ARBA00023136"/>
    </source>
</evidence>
<evidence type="ECO:0000259" key="19">
    <source>
        <dbReference type="PROSITE" id="PS50002"/>
    </source>
</evidence>
<feature type="compositionally biased region" description="Low complexity" evidence="18">
    <location>
        <begin position="801"/>
        <end position="815"/>
    </location>
</feature>
<evidence type="ECO:0000256" key="8">
    <source>
        <dbReference type="ARBA" id="ARBA00022443"/>
    </source>
</evidence>
<comment type="caution">
    <text evidence="23">The sequence shown here is derived from an EMBL/GenBank/DDBJ whole genome shotgun (WGS) entry which is preliminary data.</text>
</comment>
<dbReference type="CDD" id="cd00052">
    <property type="entry name" value="EH"/>
    <property type="match status" value="1"/>
</dbReference>
<evidence type="ECO:0000256" key="18">
    <source>
        <dbReference type="SAM" id="MobiDB-lite"/>
    </source>
</evidence>
<evidence type="ECO:0000256" key="3">
    <source>
        <dbReference type="ARBA" id="ARBA00004413"/>
    </source>
</evidence>
<evidence type="ECO:0000256" key="16">
    <source>
        <dbReference type="ARBA" id="ARBA00025194"/>
    </source>
</evidence>
<dbReference type="GO" id="GO:0005768">
    <property type="term" value="C:endosome"/>
    <property type="evidence" value="ECO:0007669"/>
    <property type="project" value="UniProtKB-SubCell"/>
</dbReference>
<feature type="compositionally biased region" description="Low complexity" evidence="18">
    <location>
        <begin position="760"/>
        <end position="783"/>
    </location>
</feature>
<feature type="compositionally biased region" description="Basic and acidic residues" evidence="18">
    <location>
        <begin position="714"/>
        <end position="738"/>
    </location>
</feature>
<evidence type="ECO:0000313" key="24">
    <source>
        <dbReference type="Proteomes" id="UP000812966"/>
    </source>
</evidence>
<dbReference type="InterPro" id="IPR011992">
    <property type="entry name" value="EF-hand-dom_pair"/>
</dbReference>
<evidence type="ECO:0000256" key="9">
    <source>
        <dbReference type="ARBA" id="ARBA00022490"/>
    </source>
</evidence>
<name>A0A8K0JFS1_9TREE</name>
<protein>
    <recommendedName>
        <fullName evidence="6">Actin cytoskeleton-regulatory complex protein PAN1</fullName>
    </recommendedName>
    <alternativeName>
        <fullName evidence="7">Actin cytoskeleton-regulatory complex protein pan1</fullName>
    </alternativeName>
</protein>
<dbReference type="SMART" id="SM00027">
    <property type="entry name" value="EH"/>
    <property type="match status" value="1"/>
</dbReference>
<feature type="compositionally biased region" description="Acidic residues" evidence="18">
    <location>
        <begin position="887"/>
        <end position="909"/>
    </location>
</feature>
<reference evidence="23" key="1">
    <citation type="submission" date="2020-04" db="EMBL/GenBank/DDBJ databases">
        <title>Analysis of mating type loci in Filobasidium floriforme.</title>
        <authorList>
            <person name="Nowrousian M."/>
        </authorList>
    </citation>
    <scope>NUCLEOTIDE SEQUENCE</scope>
    <source>
        <strain evidence="23">CBS 6242</strain>
    </source>
</reference>
<feature type="domain" description="WH2" evidence="22">
    <location>
        <begin position="957"/>
        <end position="974"/>
    </location>
</feature>
<keyword evidence="10" id="KW-0254">Endocytosis</keyword>
<dbReference type="GO" id="GO:0030479">
    <property type="term" value="C:actin cortical patch"/>
    <property type="evidence" value="ECO:0007669"/>
    <property type="project" value="UniProtKB-SubCell"/>
</dbReference>
<dbReference type="SUPFAM" id="SSF50044">
    <property type="entry name" value="SH3-domain"/>
    <property type="match status" value="2"/>
</dbReference>
<dbReference type="InterPro" id="IPR003124">
    <property type="entry name" value="WH2_dom"/>
</dbReference>
<dbReference type="EMBL" id="JABELV010000174">
    <property type="protein sequence ID" value="KAG7528642.1"/>
    <property type="molecule type" value="Genomic_DNA"/>
</dbReference>
<keyword evidence="15" id="KW-0206">Cytoskeleton</keyword>
<feature type="compositionally biased region" description="Basic and acidic residues" evidence="18">
    <location>
        <begin position="448"/>
        <end position="529"/>
    </location>
</feature>
<feature type="domain" description="SH3" evidence="19">
    <location>
        <begin position="1143"/>
        <end position="1201"/>
    </location>
</feature>
<evidence type="ECO:0000256" key="12">
    <source>
        <dbReference type="ARBA" id="ARBA00022753"/>
    </source>
</evidence>
<evidence type="ECO:0000256" key="11">
    <source>
        <dbReference type="ARBA" id="ARBA00022737"/>
    </source>
</evidence>
<gene>
    <name evidence="23" type="ORF">FFLO_06035</name>
</gene>
<dbReference type="PROSITE" id="PS51082">
    <property type="entry name" value="WH2"/>
    <property type="match status" value="1"/>
</dbReference>
<feature type="compositionally biased region" description="Low complexity" evidence="18">
    <location>
        <begin position="27"/>
        <end position="42"/>
    </location>
</feature>
<feature type="compositionally biased region" description="Pro residues" evidence="18">
    <location>
        <begin position="663"/>
        <end position="678"/>
    </location>
</feature>
<dbReference type="GO" id="GO:0006897">
    <property type="term" value="P:endocytosis"/>
    <property type="evidence" value="ECO:0007669"/>
    <property type="project" value="TreeGrafter"/>
</dbReference>
<evidence type="ECO:0000256" key="5">
    <source>
        <dbReference type="ARBA" id="ARBA00011159"/>
    </source>
</evidence>
<dbReference type="InterPro" id="IPR001452">
    <property type="entry name" value="SH3_domain"/>
</dbReference>
<dbReference type="PROSITE" id="PS50031">
    <property type="entry name" value="EH"/>
    <property type="match status" value="1"/>
</dbReference>
<dbReference type="SUPFAM" id="SSF47473">
    <property type="entry name" value="EF-hand"/>
    <property type="match status" value="1"/>
</dbReference>
<feature type="compositionally biased region" description="Low complexity" evidence="18">
    <location>
        <begin position="569"/>
        <end position="578"/>
    </location>
</feature>
<dbReference type="CDD" id="cd00174">
    <property type="entry name" value="SH3"/>
    <property type="match status" value="1"/>
</dbReference>
<keyword evidence="13" id="KW-0175">Coiled coil</keyword>
<feature type="region of interest" description="Disordered" evidence="18">
    <location>
        <begin position="986"/>
        <end position="1074"/>
    </location>
</feature>
<dbReference type="GO" id="GO:0003779">
    <property type="term" value="F:actin binding"/>
    <property type="evidence" value="ECO:0007669"/>
    <property type="project" value="InterPro"/>
</dbReference>
<comment type="subcellular location">
    <subcellularLocation>
        <location evidence="3">Cell membrane</location>
        <topology evidence="3">Peripheral membrane protein</topology>
        <orientation evidence="3">Cytoplasmic side</orientation>
    </subcellularLocation>
    <subcellularLocation>
        <location evidence="2">Cytoplasm</location>
        <location evidence="2">Cytoskeleton</location>
        <location evidence="2">Actin patch</location>
    </subcellularLocation>
    <subcellularLocation>
        <location evidence="1">Endosome membrane</location>
        <topology evidence="1">Peripheral membrane protein</topology>
        <orientation evidence="1">Cytoplasmic side</orientation>
    </subcellularLocation>
</comment>
<evidence type="ECO:0000256" key="7">
    <source>
        <dbReference type="ARBA" id="ARBA00020728"/>
    </source>
</evidence>
<feature type="compositionally biased region" description="Low complexity" evidence="18">
    <location>
        <begin position="866"/>
        <end position="878"/>
    </location>
</feature>
<dbReference type="Pfam" id="PF02205">
    <property type="entry name" value="WH2"/>
    <property type="match status" value="1"/>
</dbReference>
<feature type="domain" description="EF-hand" evidence="21">
    <location>
        <begin position="239"/>
        <end position="274"/>
    </location>
</feature>
<dbReference type="Pfam" id="PF00018">
    <property type="entry name" value="SH3_1"/>
    <property type="match status" value="1"/>
</dbReference>
<evidence type="ECO:0000256" key="15">
    <source>
        <dbReference type="ARBA" id="ARBA00023212"/>
    </source>
</evidence>
<evidence type="ECO:0000256" key="4">
    <source>
        <dbReference type="ARBA" id="ARBA00009351"/>
    </source>
</evidence>
<dbReference type="PROSITE" id="PS50002">
    <property type="entry name" value="SH3"/>
    <property type="match status" value="1"/>
</dbReference>
<dbReference type="PANTHER" id="PTHR11216:SF173">
    <property type="entry name" value="ACTIN CYTOSKELETON-REGULATORY COMPLEX PROTEIN PAN1"/>
    <property type="match status" value="1"/>
</dbReference>
<feature type="compositionally biased region" description="Pro residues" evidence="18">
    <location>
        <begin position="851"/>
        <end position="865"/>
    </location>
</feature>
<evidence type="ECO:0000259" key="20">
    <source>
        <dbReference type="PROSITE" id="PS50031"/>
    </source>
</evidence>
<keyword evidence="12" id="KW-0967">Endosome</keyword>
<accession>A0A8K0JFS1</accession>
<feature type="domain" description="EH" evidence="20">
    <location>
        <begin position="205"/>
        <end position="295"/>
    </location>
</feature>
<dbReference type="Proteomes" id="UP000812966">
    <property type="component" value="Unassembled WGS sequence"/>
</dbReference>
<organism evidence="23 24">
    <name type="scientific">Filobasidium floriforme</name>
    <dbReference type="NCBI Taxonomy" id="5210"/>
    <lineage>
        <taxon>Eukaryota</taxon>
        <taxon>Fungi</taxon>
        <taxon>Dikarya</taxon>
        <taxon>Basidiomycota</taxon>
        <taxon>Agaricomycotina</taxon>
        <taxon>Tremellomycetes</taxon>
        <taxon>Filobasidiales</taxon>
        <taxon>Filobasidiaceae</taxon>
        <taxon>Filobasidium</taxon>
    </lineage>
</organism>
<comment type="function">
    <text evidence="16">Component of the PAN1 actin cytoskeleton-regulatory complex required for the internalization of endosomes during actin-coupled endocytosis. The complex links the site of endocytosis to the cell membrane-associated actin cytoskeleton. Mediates uptake of external molecules and vacuolar degradation of plasma membrane proteins. Plays a role in the proper organization of the cell membrane-associated actin cytoskeleton and promotes its destabilization.</text>
</comment>
<dbReference type="PROSITE" id="PS50222">
    <property type="entry name" value="EF_HAND_2"/>
    <property type="match status" value="1"/>
</dbReference>
<proteinExistence type="inferred from homology"/>
<evidence type="ECO:0000259" key="21">
    <source>
        <dbReference type="PROSITE" id="PS50222"/>
    </source>
</evidence>
<dbReference type="SMART" id="SM00326">
    <property type="entry name" value="SH3"/>
    <property type="match status" value="2"/>
</dbReference>
<dbReference type="Gene3D" id="2.30.30.40">
    <property type="entry name" value="SH3 Domains"/>
    <property type="match status" value="2"/>
</dbReference>
<comment type="similarity">
    <text evidence="4">Belongs to the PAN1 family.</text>
</comment>
<dbReference type="AlphaFoldDB" id="A0A8K0JFS1"/>
<feature type="region of interest" description="Disordered" evidence="18">
    <location>
        <begin position="313"/>
        <end position="353"/>
    </location>
</feature>
<keyword evidence="9" id="KW-0963">Cytoplasm</keyword>
<evidence type="ECO:0000259" key="22">
    <source>
        <dbReference type="PROSITE" id="PS51082"/>
    </source>
</evidence>
<dbReference type="InterPro" id="IPR000261">
    <property type="entry name" value="EH_dom"/>
</dbReference>
<evidence type="ECO:0000256" key="1">
    <source>
        <dbReference type="ARBA" id="ARBA00004125"/>
    </source>
</evidence>
<dbReference type="PANTHER" id="PTHR11216">
    <property type="entry name" value="EH DOMAIN"/>
    <property type="match status" value="1"/>
</dbReference>
<dbReference type="Gene3D" id="1.10.238.10">
    <property type="entry name" value="EF-hand"/>
    <property type="match status" value="1"/>
</dbReference>